<dbReference type="PANTHER" id="PTHR35040">
    <property type="match status" value="1"/>
</dbReference>
<sequence length="287" mass="33394">MRRLSRAFRNRAKSKSDGQDEDTSSDQQSNGIWHTRKNSIKTPQSTIIVPLYIYPSKQSTWQPLYDAIDKHPDLNFLIIVNPNSGPGKPPWWPNKDYIRELPLLNSRPNVTAIGYVSIDYCRRDIHEVLYDIQGYSEWPKDTMEAGVYVEGIFFDETPEKYSADHEMYLQRLSDWARNSEGIQGDRLVVHNPGTMPDDALSSSRPDVVCVFEDRYDRLNSGAETLLEKFDRRELCYMVHSVPKDEAWRTAKMLRSRAKYVFLTEAEERFYEDFGGSWREFVEAMAIA</sequence>
<dbReference type="InterPro" id="IPR021986">
    <property type="entry name" value="Spherulin4"/>
</dbReference>
<reference evidence="2 3" key="2">
    <citation type="journal article" date="2012" name="PLoS Pathog.">
        <title>Diverse lifestyles and strategies of plant pathogenesis encoded in the genomes of eighteen Dothideomycetes fungi.</title>
        <authorList>
            <person name="Ohm R.A."/>
            <person name="Feau N."/>
            <person name="Henrissat B."/>
            <person name="Schoch C.L."/>
            <person name="Horwitz B.A."/>
            <person name="Barry K.W."/>
            <person name="Condon B.J."/>
            <person name="Copeland A.C."/>
            <person name="Dhillon B."/>
            <person name="Glaser F."/>
            <person name="Hesse C.N."/>
            <person name="Kosti I."/>
            <person name="LaButti K."/>
            <person name="Lindquist E.A."/>
            <person name="Lucas S."/>
            <person name="Salamov A.A."/>
            <person name="Bradshaw R.E."/>
            <person name="Ciuffetti L."/>
            <person name="Hamelin R.C."/>
            <person name="Kema G.H.J."/>
            <person name="Lawrence C."/>
            <person name="Scott J.A."/>
            <person name="Spatafora J.W."/>
            <person name="Turgeon B.G."/>
            <person name="de Wit P.J.G.M."/>
            <person name="Zhong S."/>
            <person name="Goodwin S.B."/>
            <person name="Grigoriev I.V."/>
        </authorList>
    </citation>
    <scope>NUCLEOTIDE SEQUENCE [LARGE SCALE GENOMIC DNA]</scope>
    <source>
        <strain evidence="3">NZE10 / CBS 128990</strain>
    </source>
</reference>
<dbReference type="OMA" id="TTWAPLY"/>
<evidence type="ECO:0008006" key="4">
    <source>
        <dbReference type="Google" id="ProtNLM"/>
    </source>
</evidence>
<reference evidence="3" key="1">
    <citation type="journal article" date="2012" name="PLoS Genet.">
        <title>The genomes of the fungal plant pathogens Cladosporium fulvum and Dothistroma septosporum reveal adaptation to different hosts and lifestyles but also signatures of common ancestry.</title>
        <authorList>
            <person name="de Wit P.J.G.M."/>
            <person name="van der Burgt A."/>
            <person name="Oekmen B."/>
            <person name="Stergiopoulos I."/>
            <person name="Abd-Elsalam K.A."/>
            <person name="Aerts A.L."/>
            <person name="Bahkali A.H."/>
            <person name="Beenen H.G."/>
            <person name="Chettri P."/>
            <person name="Cox M.P."/>
            <person name="Datema E."/>
            <person name="de Vries R.P."/>
            <person name="Dhillon B."/>
            <person name="Ganley A.R."/>
            <person name="Griffiths S.A."/>
            <person name="Guo Y."/>
            <person name="Hamelin R.C."/>
            <person name="Henrissat B."/>
            <person name="Kabir M.S."/>
            <person name="Jashni M.K."/>
            <person name="Kema G."/>
            <person name="Klaubauf S."/>
            <person name="Lapidus A."/>
            <person name="Levasseur A."/>
            <person name="Lindquist E."/>
            <person name="Mehrabi R."/>
            <person name="Ohm R.A."/>
            <person name="Owen T.J."/>
            <person name="Salamov A."/>
            <person name="Schwelm A."/>
            <person name="Schijlen E."/>
            <person name="Sun H."/>
            <person name="van den Burg H.A."/>
            <person name="van Ham R.C.H.J."/>
            <person name="Zhang S."/>
            <person name="Goodwin S.B."/>
            <person name="Grigoriev I.V."/>
            <person name="Collemare J."/>
            <person name="Bradshaw R.E."/>
        </authorList>
    </citation>
    <scope>NUCLEOTIDE SEQUENCE [LARGE SCALE GENOMIC DNA]</scope>
    <source>
        <strain evidence="3">NZE10 / CBS 128990</strain>
    </source>
</reference>
<gene>
    <name evidence="2" type="ORF">DOTSEDRAFT_169603</name>
</gene>
<proteinExistence type="predicted"/>
<evidence type="ECO:0000313" key="3">
    <source>
        <dbReference type="Proteomes" id="UP000016933"/>
    </source>
</evidence>
<dbReference type="PANTHER" id="PTHR35040:SF9">
    <property type="entry name" value="4-LIKE CELL SURFACE PROTEIN, PUTATIVE (AFU_ORTHOLOGUE AFUA_4G14080)-RELATED"/>
    <property type="match status" value="1"/>
</dbReference>
<evidence type="ECO:0000313" key="2">
    <source>
        <dbReference type="EMBL" id="EME46784.1"/>
    </source>
</evidence>
<dbReference type="AlphaFoldDB" id="N1PX43"/>
<dbReference type="HOGENOM" id="CLU_060605_0_0_1"/>
<dbReference type="OrthoDB" id="5342184at2759"/>
<evidence type="ECO:0000256" key="1">
    <source>
        <dbReference type="SAM" id="MobiDB-lite"/>
    </source>
</evidence>
<accession>N1PX43</accession>
<dbReference type="EMBL" id="KB446537">
    <property type="protein sequence ID" value="EME46784.1"/>
    <property type="molecule type" value="Genomic_DNA"/>
</dbReference>
<keyword evidence="3" id="KW-1185">Reference proteome</keyword>
<dbReference type="Proteomes" id="UP000016933">
    <property type="component" value="Unassembled WGS sequence"/>
</dbReference>
<feature type="compositionally biased region" description="Basic residues" evidence="1">
    <location>
        <begin position="1"/>
        <end position="13"/>
    </location>
</feature>
<dbReference type="Pfam" id="PF12138">
    <property type="entry name" value="Spherulin4"/>
    <property type="match status" value="1"/>
</dbReference>
<name>N1PX43_DOTSN</name>
<feature type="region of interest" description="Disordered" evidence="1">
    <location>
        <begin position="1"/>
        <end position="36"/>
    </location>
</feature>
<dbReference type="eggNOG" id="ENOG502SJYE">
    <property type="taxonomic scope" value="Eukaryota"/>
</dbReference>
<protein>
    <recommendedName>
        <fullName evidence="4">Cell surface protein</fullName>
    </recommendedName>
</protein>
<organism evidence="2 3">
    <name type="scientific">Dothistroma septosporum (strain NZE10 / CBS 128990)</name>
    <name type="common">Red band needle blight fungus</name>
    <name type="synonym">Mycosphaerella pini</name>
    <dbReference type="NCBI Taxonomy" id="675120"/>
    <lineage>
        <taxon>Eukaryota</taxon>
        <taxon>Fungi</taxon>
        <taxon>Dikarya</taxon>
        <taxon>Ascomycota</taxon>
        <taxon>Pezizomycotina</taxon>
        <taxon>Dothideomycetes</taxon>
        <taxon>Dothideomycetidae</taxon>
        <taxon>Mycosphaerellales</taxon>
        <taxon>Mycosphaerellaceae</taxon>
        <taxon>Dothistroma</taxon>
    </lineage>
</organism>